<dbReference type="OrthoDB" id="9768806at2"/>
<dbReference type="InterPro" id="IPR000843">
    <property type="entry name" value="HTH_LacI"/>
</dbReference>
<reference evidence="5 6" key="1">
    <citation type="journal article" date="2013" name="PLoS ONE">
        <title>Genomic analysis of Melioribacter roseus, facultatively anaerobic organotrophic bacterium representing a novel deep lineage within Bacteriodetes/Chlorobi group.</title>
        <authorList>
            <person name="Kadnikov V.V."/>
            <person name="Mardanov A.V."/>
            <person name="Podosokorskaya O.A."/>
            <person name="Gavrilov S.N."/>
            <person name="Kublanov I.V."/>
            <person name="Beletsky A.V."/>
            <person name="Bonch-Osmolovskaya E.A."/>
            <person name="Ravin N.V."/>
        </authorList>
    </citation>
    <scope>NUCLEOTIDE SEQUENCE [LARGE SCALE GENOMIC DNA]</scope>
    <source>
        <strain evidence="6">JCM 17771 / P3M-2</strain>
    </source>
</reference>
<dbReference type="CDD" id="cd06267">
    <property type="entry name" value="PBP1_LacI_sugar_binding-like"/>
    <property type="match status" value="1"/>
</dbReference>
<dbReference type="GO" id="GO:0003700">
    <property type="term" value="F:DNA-binding transcription factor activity"/>
    <property type="evidence" value="ECO:0007669"/>
    <property type="project" value="TreeGrafter"/>
</dbReference>
<dbReference type="GO" id="GO:0000976">
    <property type="term" value="F:transcription cis-regulatory region binding"/>
    <property type="evidence" value="ECO:0007669"/>
    <property type="project" value="TreeGrafter"/>
</dbReference>
<keyword evidence="6" id="KW-1185">Reference proteome</keyword>
<evidence type="ECO:0000259" key="4">
    <source>
        <dbReference type="PROSITE" id="PS50932"/>
    </source>
</evidence>
<dbReference type="CDD" id="cd01392">
    <property type="entry name" value="HTH_LacI"/>
    <property type="match status" value="1"/>
</dbReference>
<dbReference type="InterPro" id="IPR010982">
    <property type="entry name" value="Lambda_DNA-bd_dom_sf"/>
</dbReference>
<sequence length="343" mass="38447">MKKITIVDVARKAGVSKGTVSAVINAKNTVKPETRDHILQIMKELNYRPKGVARNMKNGNQDKAIGIIIKDLNYPFYTAIASGVKEYANSKGYSVVVTSSENDHESEIRFSHMFSSKDIKGAIIAPIVEGSSEIEHLFKLKMINYPFVLLEDVKGIQANVVAIDNQNAIKKAVKYLIDCGHTKIVHFAGPPQSSHTQERIEGFKQAFSESPLIFRDDMIVSIGSQFEESFGKTIEYFKNRKKEEYPTAIVCFNDQQALGVIMALKELRIKVPDDISIVGNDDIYYARIYPIPLTTIRAPQHEIGRKAAEILIRNIESNVLLPPEKVVLETELIIRESTRVLNG</sequence>
<dbReference type="KEGG" id="mro:MROS_2835"/>
<dbReference type="PROSITE" id="PS50932">
    <property type="entry name" value="HTH_LACI_2"/>
    <property type="match status" value="1"/>
</dbReference>
<dbReference type="PANTHER" id="PTHR30146:SF109">
    <property type="entry name" value="HTH-TYPE TRANSCRIPTIONAL REGULATOR GALS"/>
    <property type="match status" value="1"/>
</dbReference>
<dbReference type="InterPro" id="IPR028082">
    <property type="entry name" value="Peripla_BP_I"/>
</dbReference>
<dbReference type="eggNOG" id="COG1609">
    <property type="taxonomic scope" value="Bacteria"/>
</dbReference>
<name>I6ZA98_MELRP</name>
<feature type="domain" description="HTH lacI-type" evidence="4">
    <location>
        <begin position="4"/>
        <end position="58"/>
    </location>
</feature>
<evidence type="ECO:0000256" key="3">
    <source>
        <dbReference type="ARBA" id="ARBA00023163"/>
    </source>
</evidence>
<dbReference type="PATRIC" id="fig|1191523.3.peg.2971"/>
<dbReference type="Gene3D" id="1.10.260.40">
    <property type="entry name" value="lambda repressor-like DNA-binding domains"/>
    <property type="match status" value="1"/>
</dbReference>
<accession>I6ZA98</accession>
<dbReference type="Gene3D" id="3.40.50.2300">
    <property type="match status" value="2"/>
</dbReference>
<dbReference type="AlphaFoldDB" id="I6ZA98"/>
<dbReference type="Proteomes" id="UP000009011">
    <property type="component" value="Chromosome"/>
</dbReference>
<evidence type="ECO:0000256" key="1">
    <source>
        <dbReference type="ARBA" id="ARBA00023015"/>
    </source>
</evidence>
<dbReference type="HOGENOM" id="CLU_037628_6_2_10"/>
<dbReference type="SUPFAM" id="SSF47413">
    <property type="entry name" value="lambda repressor-like DNA-binding domains"/>
    <property type="match status" value="1"/>
</dbReference>
<dbReference type="Pfam" id="PF13377">
    <property type="entry name" value="Peripla_BP_3"/>
    <property type="match status" value="1"/>
</dbReference>
<evidence type="ECO:0000256" key="2">
    <source>
        <dbReference type="ARBA" id="ARBA00023125"/>
    </source>
</evidence>
<dbReference type="RefSeq" id="WP_014857495.1">
    <property type="nucleotide sequence ID" value="NC_018178.1"/>
</dbReference>
<organism evidence="5 6">
    <name type="scientific">Melioribacter roseus (strain DSM 23840 / JCM 17771 / VKM B-2668 / P3M-2)</name>
    <dbReference type="NCBI Taxonomy" id="1191523"/>
    <lineage>
        <taxon>Bacteria</taxon>
        <taxon>Pseudomonadati</taxon>
        <taxon>Ignavibacteriota</taxon>
        <taxon>Ignavibacteria</taxon>
        <taxon>Ignavibacteriales</taxon>
        <taxon>Melioribacteraceae</taxon>
        <taxon>Melioribacter</taxon>
    </lineage>
</organism>
<dbReference type="InterPro" id="IPR046335">
    <property type="entry name" value="LacI/GalR-like_sensor"/>
</dbReference>
<keyword evidence="3" id="KW-0804">Transcription</keyword>
<protein>
    <submittedName>
        <fullName evidence="5">Transcriptional regulator, LacI family</fullName>
    </submittedName>
</protein>
<dbReference type="SMART" id="SM00354">
    <property type="entry name" value="HTH_LACI"/>
    <property type="match status" value="1"/>
</dbReference>
<proteinExistence type="predicted"/>
<dbReference type="STRING" id="1191523.MROS_2835"/>
<gene>
    <name evidence="5" type="ordered locus">MROS_2835</name>
</gene>
<dbReference type="SUPFAM" id="SSF53822">
    <property type="entry name" value="Periplasmic binding protein-like I"/>
    <property type="match status" value="1"/>
</dbReference>
<keyword evidence="2" id="KW-0238">DNA-binding</keyword>
<dbReference type="PANTHER" id="PTHR30146">
    <property type="entry name" value="LACI-RELATED TRANSCRIPTIONAL REPRESSOR"/>
    <property type="match status" value="1"/>
</dbReference>
<dbReference type="Pfam" id="PF00356">
    <property type="entry name" value="LacI"/>
    <property type="match status" value="1"/>
</dbReference>
<dbReference type="PRINTS" id="PR00036">
    <property type="entry name" value="HTHLACI"/>
</dbReference>
<evidence type="ECO:0000313" key="6">
    <source>
        <dbReference type="Proteomes" id="UP000009011"/>
    </source>
</evidence>
<keyword evidence="1" id="KW-0805">Transcription regulation</keyword>
<evidence type="ECO:0000313" key="5">
    <source>
        <dbReference type="EMBL" id="AFN76065.1"/>
    </source>
</evidence>
<dbReference type="PROSITE" id="PS00356">
    <property type="entry name" value="HTH_LACI_1"/>
    <property type="match status" value="1"/>
</dbReference>
<dbReference type="EMBL" id="CP003557">
    <property type="protein sequence ID" value="AFN76065.1"/>
    <property type="molecule type" value="Genomic_DNA"/>
</dbReference>